<dbReference type="AlphaFoldDB" id="A0A4T0VIE6"/>
<proteinExistence type="predicted"/>
<comment type="caution">
    <text evidence="2">The sequence shown here is derived from an EMBL/GenBank/DDBJ whole genome shotgun (WGS) entry which is preliminary data.</text>
</comment>
<evidence type="ECO:0000256" key="1">
    <source>
        <dbReference type="SAM" id="MobiDB-lite"/>
    </source>
</evidence>
<organism evidence="2 3">
    <name type="scientific">Colletotrichum higginsianum</name>
    <dbReference type="NCBI Taxonomy" id="80884"/>
    <lineage>
        <taxon>Eukaryota</taxon>
        <taxon>Fungi</taxon>
        <taxon>Dikarya</taxon>
        <taxon>Ascomycota</taxon>
        <taxon>Pezizomycotina</taxon>
        <taxon>Sordariomycetes</taxon>
        <taxon>Hypocreomycetidae</taxon>
        <taxon>Glomerellales</taxon>
        <taxon>Glomerellaceae</taxon>
        <taxon>Colletotrichum</taxon>
        <taxon>Colletotrichum destructivum species complex</taxon>
    </lineage>
</organism>
<sequence length="70" mass="7883">MPSDDDSDTDMPVPSDDEDDDPSFSGHHTLDELDISKRSPGDLAIREGNSTRRPTSEELFEDLELMRCED</sequence>
<dbReference type="EMBL" id="MWPZ01000009">
    <property type="protein sequence ID" value="TIC91657.1"/>
    <property type="molecule type" value="Genomic_DNA"/>
</dbReference>
<name>A0A4T0VIE6_9PEZI</name>
<evidence type="ECO:0000313" key="2">
    <source>
        <dbReference type="EMBL" id="TIC91657.1"/>
    </source>
</evidence>
<gene>
    <name evidence="2" type="ORF">CH35J_010996</name>
</gene>
<reference evidence="2 3" key="1">
    <citation type="journal article" date="2019" name="Genome Biol. Evol.">
        <title>Genomic Plasticity Mediated by Transposable Elements in the Plant Pathogenic Fungus Colletotrichum higginsianum.</title>
        <authorList>
            <person name="Tsushima A."/>
            <person name="Gan P."/>
            <person name="Kumakura N."/>
            <person name="Narusaka M."/>
            <person name="Takano Y."/>
            <person name="Narusaka Y."/>
            <person name="Shirasu K."/>
        </authorList>
    </citation>
    <scope>NUCLEOTIDE SEQUENCE [LARGE SCALE GENOMIC DNA]</scope>
    <source>
        <strain evidence="2 3">MAFF305635-RFP</strain>
    </source>
</reference>
<dbReference type="Proteomes" id="UP000305883">
    <property type="component" value="Unassembled WGS sequence"/>
</dbReference>
<evidence type="ECO:0000313" key="3">
    <source>
        <dbReference type="Proteomes" id="UP000305883"/>
    </source>
</evidence>
<feature type="compositionally biased region" description="Basic and acidic residues" evidence="1">
    <location>
        <begin position="28"/>
        <end position="40"/>
    </location>
</feature>
<feature type="compositionally biased region" description="Acidic residues" evidence="1">
    <location>
        <begin position="1"/>
        <end position="22"/>
    </location>
</feature>
<feature type="region of interest" description="Disordered" evidence="1">
    <location>
        <begin position="1"/>
        <end position="70"/>
    </location>
</feature>
<accession>A0A4T0VIE6</accession>
<protein>
    <submittedName>
        <fullName evidence="2">Uncharacterized protein</fullName>
    </submittedName>
</protein>